<dbReference type="Proteomes" id="UP000694857">
    <property type="component" value="Chromosome 20"/>
</dbReference>
<organism evidence="6 7">
    <name type="scientific">Balaenoptera musculus</name>
    <name type="common">Blue whale</name>
    <dbReference type="NCBI Taxonomy" id="9771"/>
    <lineage>
        <taxon>Eukaryota</taxon>
        <taxon>Metazoa</taxon>
        <taxon>Chordata</taxon>
        <taxon>Craniata</taxon>
        <taxon>Vertebrata</taxon>
        <taxon>Euteleostomi</taxon>
        <taxon>Mammalia</taxon>
        <taxon>Eutheria</taxon>
        <taxon>Laurasiatheria</taxon>
        <taxon>Artiodactyla</taxon>
        <taxon>Whippomorpha</taxon>
        <taxon>Cetacea</taxon>
        <taxon>Mysticeti</taxon>
        <taxon>Balaenopteridae</taxon>
        <taxon>Balaenoptera</taxon>
    </lineage>
</organism>
<dbReference type="PROSITE" id="PS51381">
    <property type="entry name" value="C2_B9"/>
    <property type="match status" value="1"/>
</dbReference>
<dbReference type="PANTHER" id="PTHR12968">
    <property type="entry name" value="B9 DOMAIN-CONTAINING"/>
    <property type="match status" value="1"/>
</dbReference>
<gene>
    <name evidence="7" type="primary">MKS1</name>
</gene>
<dbReference type="AlphaFoldDB" id="A0A8B8W9J2"/>
<name>A0A8B8W9J2_BALMU</name>
<comment type="subcellular location">
    <subcellularLocation>
        <location evidence="1">Cytoplasm</location>
        <location evidence="1">Cytoskeleton</location>
        <location evidence="1">Cilium basal body</location>
    </subcellularLocation>
</comment>
<evidence type="ECO:0000256" key="1">
    <source>
        <dbReference type="ARBA" id="ARBA00004120"/>
    </source>
</evidence>
<evidence type="ECO:0000256" key="4">
    <source>
        <dbReference type="ARBA" id="ARBA00023212"/>
    </source>
</evidence>
<dbReference type="GO" id="GO:0060271">
    <property type="term" value="P:cilium assembly"/>
    <property type="evidence" value="ECO:0007669"/>
    <property type="project" value="TreeGrafter"/>
</dbReference>
<keyword evidence="6" id="KW-1185">Reference proteome</keyword>
<dbReference type="CTD" id="54903"/>
<accession>A0A8B8W9J2</accession>
<keyword evidence="5" id="KW-0966">Cell projection</keyword>
<reference evidence="7" key="1">
    <citation type="submission" date="2025-08" db="UniProtKB">
        <authorList>
            <consortium name="RefSeq"/>
        </authorList>
    </citation>
    <scope>IDENTIFICATION</scope>
    <source>
        <tissue evidence="7">Epidermis and Blubber</tissue>
    </source>
</reference>
<dbReference type="GO" id="GO:0036038">
    <property type="term" value="C:MKS complex"/>
    <property type="evidence" value="ECO:0007669"/>
    <property type="project" value="TreeGrafter"/>
</dbReference>
<evidence type="ECO:0000256" key="2">
    <source>
        <dbReference type="ARBA" id="ARBA00022490"/>
    </source>
</evidence>
<dbReference type="GeneID" id="118887231"/>
<dbReference type="InterPro" id="IPR010796">
    <property type="entry name" value="C2_B9-type_dom"/>
</dbReference>
<dbReference type="Pfam" id="PF07162">
    <property type="entry name" value="B9-C2"/>
    <property type="match status" value="1"/>
</dbReference>
<evidence type="ECO:0000256" key="5">
    <source>
        <dbReference type="ARBA" id="ARBA00023273"/>
    </source>
</evidence>
<protein>
    <submittedName>
        <fullName evidence="7">Meckel syndrome type 1 protein isoform X2</fullName>
    </submittedName>
</protein>
<dbReference type="RefSeq" id="XP_036693797.1">
    <property type="nucleotide sequence ID" value="XM_036837902.1"/>
</dbReference>
<sequence length="534" mass="61277">MAETVWSTDTGEAVYRSWDPVRNLRLRVHLQRITSSNYLHYQPAAQPGKDLIDLATFRPHPSASGHRPEVDEEEEVVIGWQEKLFSQFEVDLYQNEAACQSPLDHQYRQEILKLEHLDGRKNRRIFTYTDSDRYTNLEEHCQKMTTAASEMPSFLVERMANVRRRRQDRRGMEGGILKSRIVTWEPSEEFIRNNHVINTALQTMYIMADLGPYGKLGYKKYEHVLCTLKVDGNGVITVKPDFTGSRGPYRIETDGEKQELWKYTIDNVSSLAQPEEEEREQRVFKDLYGRHKEYLNSLVGTDFETTVPGALRLFVNGEFQPKAMSLTIFTSTSSWNCRLLDNVAYFSYPFTFEASFLHEDESAGALPAWPVLYCEVLSLDFWQRCRVEGYGAVVLPATPGSHTLTVSTWRPLELGPVAELRRVFIGGSLELEDLSYVRVPATFKGERLSRFGLRTETTGSVTFRLHCLQQSRAFLESSSLRKRLRSVLDRLEGFSQQSSIHGVLEAFRRARRRMQEARESLPQDLGSPSGATVS</sequence>
<dbReference type="PANTHER" id="PTHR12968:SF4">
    <property type="entry name" value="TECTONIC-LIKE COMPLEX MEMBER MKS1"/>
    <property type="match status" value="1"/>
</dbReference>
<keyword evidence="2" id="KW-0963">Cytoplasm</keyword>
<evidence type="ECO:0000313" key="6">
    <source>
        <dbReference type="Proteomes" id="UP000694857"/>
    </source>
</evidence>
<evidence type="ECO:0000256" key="3">
    <source>
        <dbReference type="ARBA" id="ARBA00022794"/>
    </source>
</evidence>
<keyword evidence="4" id="KW-0206">Cytoskeleton</keyword>
<evidence type="ECO:0000313" key="7">
    <source>
        <dbReference type="RefSeq" id="XP_036693797.1"/>
    </source>
</evidence>
<keyword evidence="3" id="KW-0970">Cilium biogenesis/degradation</keyword>
<proteinExistence type="predicted"/>